<dbReference type="Proteomes" id="UP000034672">
    <property type="component" value="Unassembled WGS sequence"/>
</dbReference>
<feature type="binding site" evidence="11 14">
    <location>
        <begin position="125"/>
        <end position="128"/>
    </location>
    <ligand>
        <name>NAD(+)</name>
        <dbReference type="ChEBI" id="CHEBI:57540"/>
    </ligand>
</feature>
<dbReference type="Gene3D" id="1.20.1090.10">
    <property type="entry name" value="Dehydroquinate synthase-like - alpha domain"/>
    <property type="match status" value="1"/>
</dbReference>
<evidence type="ECO:0000313" key="21">
    <source>
        <dbReference type="EMBL" id="KKG50471.1"/>
    </source>
</evidence>
<organism evidence="17 31">
    <name type="scientific">Methanosarcina mazei</name>
    <name type="common">Methanosarcina frisia</name>
    <dbReference type="NCBI Taxonomy" id="2209"/>
    <lineage>
        <taxon>Archaea</taxon>
        <taxon>Methanobacteriati</taxon>
        <taxon>Methanobacteriota</taxon>
        <taxon>Stenosarchaea group</taxon>
        <taxon>Methanomicrobia</taxon>
        <taxon>Methanosarcinales</taxon>
        <taxon>Methanosarcinaceae</taxon>
        <taxon>Methanosarcina</taxon>
    </lineage>
</organism>
<keyword evidence="3 11" id="KW-0479">Metal-binding</keyword>
<evidence type="ECO:0000313" key="23">
    <source>
        <dbReference type="EMBL" id="KKH37934.1"/>
    </source>
</evidence>
<dbReference type="PANTHER" id="PTHR43616:SF5">
    <property type="entry name" value="GLYCEROL DEHYDROGENASE 1"/>
    <property type="match status" value="1"/>
</dbReference>
<feature type="binding site" evidence="11">
    <location>
        <position position="261"/>
    </location>
    <ligand>
        <name>substrate</name>
    </ligand>
</feature>
<keyword evidence="10 11" id="KW-1208">Phospholipid metabolism</keyword>
<evidence type="ECO:0000256" key="2">
    <source>
        <dbReference type="ARBA" id="ARBA00022516"/>
    </source>
</evidence>
<keyword evidence="7 11" id="KW-0520">NAD</keyword>
<dbReference type="UniPathway" id="UPA00940"/>
<dbReference type="AlphaFoldDB" id="A0A0F8EF23"/>
<reference evidence="25 26" key="1">
    <citation type="journal article" date="2015" name="ISME J.">
        <title>Genomic and phenotypic differentiation among Methanosarcina mazei populations from Columbia River sediment.</title>
        <authorList>
            <person name="Youngblut N.D."/>
            <person name="Wirth J.S."/>
            <person name="Henriksen J.R."/>
            <person name="Smith M."/>
            <person name="Simon H."/>
            <person name="Metcalf W.W."/>
            <person name="Whitaker R.J."/>
        </authorList>
    </citation>
    <scope>NUCLEOTIDE SEQUENCE [LARGE SCALE GENOMIC DNA]</scope>
    <source>
        <strain evidence="22 34">1.F.M.0.5</strain>
        <strain evidence="23 33">1.H.A.1A.4</strain>
        <strain evidence="24 30">1.H.A.2.1</strain>
        <strain evidence="15 26">2.F.T.2.6</strain>
        <strain evidence="16 25">3.F.A.1A.3</strain>
        <strain evidence="17 31">3.F.A.2.12</strain>
        <strain evidence="20 32">3.F.A.2.3</strain>
        <strain evidence="18 27">3.F.A.2.5</strain>
        <strain evidence="21 28">3.F.A.2.6</strain>
        <strain evidence="19 29">3.F.A.2.7</strain>
    </source>
</reference>
<dbReference type="EMBL" id="JJPE01000005">
    <property type="protein sequence ID" value="KKG48605.1"/>
    <property type="molecule type" value="Genomic_DNA"/>
</dbReference>
<dbReference type="EC" id="1.1.1.261" evidence="11"/>
<dbReference type="GO" id="GO:0008654">
    <property type="term" value="P:phospholipid biosynthetic process"/>
    <property type="evidence" value="ECO:0007669"/>
    <property type="project" value="UniProtKB-KW"/>
</dbReference>
<name>A0A0F8EF23_METMZ</name>
<evidence type="ECO:0000313" key="22">
    <source>
        <dbReference type="EMBL" id="KKH32298.1"/>
    </source>
</evidence>
<accession>A0A0F8EF23</accession>
<feature type="binding site" evidence="11">
    <location>
        <position position="130"/>
    </location>
    <ligand>
        <name>substrate</name>
    </ligand>
</feature>
<dbReference type="EMBL" id="JJQE01000018">
    <property type="protein sequence ID" value="KKH32298.1"/>
    <property type="molecule type" value="Genomic_DNA"/>
</dbReference>
<evidence type="ECO:0000313" key="17">
    <source>
        <dbReference type="EMBL" id="KKG38386.1"/>
    </source>
</evidence>
<dbReference type="EMBL" id="JJPG01000106">
    <property type="protein sequence ID" value="KKG50471.1"/>
    <property type="molecule type" value="Genomic_DNA"/>
</dbReference>
<feature type="binding site" evidence="11">
    <location>
        <position position="257"/>
    </location>
    <ligand>
        <name>Zn(2+)</name>
        <dbReference type="ChEBI" id="CHEBI:29105"/>
        <note>catalytic</note>
    </ligand>
</feature>
<dbReference type="GO" id="GO:0050492">
    <property type="term" value="F:glycerol-1-phosphate dehydrogenase [NAD(P)+] activity"/>
    <property type="evidence" value="ECO:0007669"/>
    <property type="project" value="UniProtKB-UniRule"/>
</dbReference>
<feature type="binding site" evidence="11 14">
    <location>
        <position position="134"/>
    </location>
    <ligand>
        <name>NAD(+)</name>
        <dbReference type="ChEBI" id="CHEBI:57540"/>
    </ligand>
</feature>
<comment type="similarity">
    <text evidence="11">Belongs to the glycerol-1-phosphate dehydrogenase family.</text>
</comment>
<feature type="binding site" evidence="12">
    <location>
        <position position="257"/>
    </location>
    <ligand>
        <name>glycerol</name>
        <dbReference type="ChEBI" id="CHEBI:17754"/>
    </ligand>
</feature>
<evidence type="ECO:0000256" key="3">
    <source>
        <dbReference type="ARBA" id="ARBA00022723"/>
    </source>
</evidence>
<gene>
    <name evidence="11 17" type="primary">egsA</name>
    <name evidence="15" type="ORF">DU34_19155</name>
    <name evidence="17" type="ORF">DU35_14320</name>
    <name evidence="19" type="ORF">DU36_13960</name>
    <name evidence="21" type="ORF">DU38_14285</name>
    <name evidence="18" type="ORF">DU39_14775</name>
    <name evidence="20" type="ORF">DU41_08880</name>
    <name evidence="16" type="ORF">DU49_13610</name>
    <name evidence="22" type="ORF">DU60_04390</name>
    <name evidence="23" type="ORF">DU71_06695</name>
    <name evidence="24" type="ORF">DU72_04020</name>
</gene>
<comment type="catalytic activity">
    <reaction evidence="11">
        <text>sn-glycerol 1-phosphate + NADP(+) = dihydroxyacetone phosphate + NADPH + H(+)</text>
        <dbReference type="Rhea" id="RHEA:21416"/>
        <dbReference type="ChEBI" id="CHEBI:15378"/>
        <dbReference type="ChEBI" id="CHEBI:57642"/>
        <dbReference type="ChEBI" id="CHEBI:57685"/>
        <dbReference type="ChEBI" id="CHEBI:57783"/>
        <dbReference type="ChEBI" id="CHEBI:58349"/>
        <dbReference type="EC" id="1.1.1.261"/>
    </reaction>
</comment>
<dbReference type="Proteomes" id="UP000034243">
    <property type="component" value="Unassembled WGS sequence"/>
</dbReference>
<evidence type="ECO:0000313" key="20">
    <source>
        <dbReference type="EMBL" id="KKG48605.1"/>
    </source>
</evidence>
<dbReference type="RefSeq" id="WP_048037914.1">
    <property type="nucleotide sequence ID" value="NZ_JJOU01000219.1"/>
</dbReference>
<dbReference type="EMBL" id="JJQI01000088">
    <property type="protein sequence ID" value="KKH37934.1"/>
    <property type="molecule type" value="Genomic_DNA"/>
</dbReference>
<evidence type="ECO:0000256" key="6">
    <source>
        <dbReference type="ARBA" id="ARBA00023002"/>
    </source>
</evidence>
<evidence type="ECO:0000313" key="25">
    <source>
        <dbReference type="Proteomes" id="UP000033878"/>
    </source>
</evidence>
<dbReference type="GO" id="GO:0006650">
    <property type="term" value="P:glycerophospholipid metabolic process"/>
    <property type="evidence" value="ECO:0007669"/>
    <property type="project" value="UniProtKB-UniRule"/>
</dbReference>
<dbReference type="Proteomes" id="UP000033878">
    <property type="component" value="Unassembled WGS sequence"/>
</dbReference>
<dbReference type="EMBL" id="JJPF01000020">
    <property type="protein sequence ID" value="KKG46050.1"/>
    <property type="molecule type" value="Genomic_DNA"/>
</dbReference>
<dbReference type="EMBL" id="JJOU01000219">
    <property type="protein sequence ID" value="KKG08130.1"/>
    <property type="molecule type" value="Genomic_DNA"/>
</dbReference>
<keyword evidence="4 11" id="KW-0862">Zinc</keyword>
<dbReference type="EMBL" id="JJQK01000036">
    <property type="protein sequence ID" value="KKH55381.1"/>
    <property type="molecule type" value="Genomic_DNA"/>
</dbReference>
<evidence type="ECO:0000256" key="10">
    <source>
        <dbReference type="ARBA" id="ARBA00023264"/>
    </source>
</evidence>
<evidence type="ECO:0000256" key="12">
    <source>
        <dbReference type="PIRSR" id="PIRSR000112-1"/>
    </source>
</evidence>
<evidence type="ECO:0000256" key="11">
    <source>
        <dbReference type="HAMAP-Rule" id="MF_00497"/>
    </source>
</evidence>
<dbReference type="Gene3D" id="3.40.50.1970">
    <property type="match status" value="1"/>
</dbReference>
<comment type="catalytic activity">
    <reaction evidence="11">
        <text>sn-glycerol 1-phosphate + NAD(+) = dihydroxyacetone phosphate + NADH + H(+)</text>
        <dbReference type="Rhea" id="RHEA:21412"/>
        <dbReference type="ChEBI" id="CHEBI:15378"/>
        <dbReference type="ChEBI" id="CHEBI:57540"/>
        <dbReference type="ChEBI" id="CHEBI:57642"/>
        <dbReference type="ChEBI" id="CHEBI:57685"/>
        <dbReference type="ChEBI" id="CHEBI:57945"/>
        <dbReference type="EC" id="1.1.1.261"/>
    </reaction>
</comment>
<dbReference type="Proteomes" id="UP000034921">
    <property type="component" value="Unassembled WGS sequence"/>
</dbReference>
<feature type="binding site" evidence="13">
    <location>
        <position position="130"/>
    </location>
    <ligand>
        <name>glycerol</name>
        <dbReference type="ChEBI" id="CHEBI:17754"/>
    </ligand>
</feature>
<evidence type="ECO:0000256" key="9">
    <source>
        <dbReference type="ARBA" id="ARBA00023209"/>
    </source>
</evidence>
<evidence type="ECO:0000256" key="5">
    <source>
        <dbReference type="ARBA" id="ARBA00022857"/>
    </source>
</evidence>
<feature type="binding site" evidence="11">
    <location>
        <position position="177"/>
    </location>
    <ligand>
        <name>Zn(2+)</name>
        <dbReference type="ChEBI" id="CHEBI:29105"/>
        <note>catalytic</note>
    </ligand>
</feature>
<sequence length="356" mass="38051">MKLTINKNSAKWMQLPRDVLVGHGVLEEVGDVCRDLKLKGNALIVTGSTTQDVAGKRVSRLLEDAGNSTETVLTCRATMEEVDKLMEKALNTEATFLLGVGSGRSIDLAKLASTRLEIPFISVPTAASHDGIASSRASVIDNGKNASIQAQAPLAVIADTEIISGAPYRFLAAGCGDIISNYTAVLDWELASRLRNEYFGEYAAALSRMAARVVIENADSIKPDHETSARLVVKALVSNGVAMSIAGSSRPASGSEHMFSHALDRIAPKAALHGEQCGVGTIMMMYLHGGNWQEIRDALKKIGAPTNAEELGIEDKYIIEALLQAHSIRPDRYTILGNGLTLSAAEKVARITKVIN</sequence>
<keyword evidence="9 11" id="KW-0594">Phospholipid biosynthesis</keyword>
<evidence type="ECO:0000313" key="34">
    <source>
        <dbReference type="Proteomes" id="UP000034921"/>
    </source>
</evidence>
<keyword evidence="8 11" id="KW-0443">Lipid metabolism</keyword>
<evidence type="ECO:0000256" key="4">
    <source>
        <dbReference type="ARBA" id="ARBA00022833"/>
    </source>
</evidence>
<keyword evidence="6 11" id="KW-0560">Oxidoreductase</keyword>
<evidence type="ECO:0000313" key="27">
    <source>
        <dbReference type="Proteomes" id="UP000034151"/>
    </source>
</evidence>
<comment type="pathway">
    <text evidence="11">Membrane lipid metabolism; glycerophospholipid metabolism.</text>
</comment>
<feature type="binding site" evidence="11">
    <location>
        <position position="273"/>
    </location>
    <ligand>
        <name>Zn(2+)</name>
        <dbReference type="ChEBI" id="CHEBI:29105"/>
        <note>catalytic</note>
    </ligand>
</feature>
<evidence type="ECO:0000313" key="16">
    <source>
        <dbReference type="EMBL" id="KKG28210.1"/>
    </source>
</evidence>
<evidence type="ECO:0000313" key="15">
    <source>
        <dbReference type="EMBL" id="KKG08130.1"/>
    </source>
</evidence>
<evidence type="ECO:0000256" key="1">
    <source>
        <dbReference type="ARBA" id="ARBA00022490"/>
    </source>
</evidence>
<dbReference type="Pfam" id="PF13685">
    <property type="entry name" value="Fe-ADH_2"/>
    <property type="match status" value="1"/>
</dbReference>
<dbReference type="NCBIfam" id="NF002022">
    <property type="entry name" value="PRK00843.1"/>
    <property type="match status" value="1"/>
</dbReference>
<proteinExistence type="inferred from homology"/>
<dbReference type="GO" id="GO:0046872">
    <property type="term" value="F:metal ion binding"/>
    <property type="evidence" value="ECO:0007669"/>
    <property type="project" value="UniProtKB-KW"/>
</dbReference>
<dbReference type="SUPFAM" id="SSF56796">
    <property type="entry name" value="Dehydroquinate synthase-like"/>
    <property type="match status" value="1"/>
</dbReference>
<dbReference type="Proteomes" id="UP000034151">
    <property type="component" value="Unassembled WGS sequence"/>
</dbReference>
<evidence type="ECO:0000313" key="18">
    <source>
        <dbReference type="EMBL" id="KKG46050.1"/>
    </source>
</evidence>
<evidence type="ECO:0000256" key="14">
    <source>
        <dbReference type="PIRSR" id="PIRSR000112-3"/>
    </source>
</evidence>
<feature type="binding site" evidence="12">
    <location>
        <position position="273"/>
    </location>
    <ligand>
        <name>glycerol</name>
        <dbReference type="ChEBI" id="CHEBI:17754"/>
    </ligand>
</feature>
<evidence type="ECO:0000313" key="28">
    <source>
        <dbReference type="Proteomes" id="UP000034195"/>
    </source>
</evidence>
<keyword evidence="2 11" id="KW-0444">Lipid biosynthesis</keyword>
<dbReference type="InterPro" id="IPR023002">
    <property type="entry name" value="G1P_dehydrogenase_arc"/>
</dbReference>
<evidence type="ECO:0000256" key="8">
    <source>
        <dbReference type="ARBA" id="ARBA00023098"/>
    </source>
</evidence>
<dbReference type="Proteomes" id="UP000034667">
    <property type="component" value="Unassembled WGS sequence"/>
</dbReference>
<evidence type="ECO:0000256" key="13">
    <source>
        <dbReference type="PIRSR" id="PIRSR000112-2"/>
    </source>
</evidence>
<evidence type="ECO:0000313" key="32">
    <source>
        <dbReference type="Proteomes" id="UP000034667"/>
    </source>
</evidence>
<dbReference type="HAMAP" id="MF_00497_A">
    <property type="entry name" value="G1P_dehydrogenase_A"/>
    <property type="match status" value="1"/>
</dbReference>
<dbReference type="PATRIC" id="fig|2209.39.peg.3227"/>
<feature type="binding site" evidence="11 14">
    <location>
        <begin position="103"/>
        <end position="107"/>
    </location>
    <ligand>
        <name>NAD(+)</name>
        <dbReference type="ChEBI" id="CHEBI:57540"/>
    </ligand>
</feature>
<evidence type="ECO:0000313" key="33">
    <source>
        <dbReference type="Proteomes" id="UP000034672"/>
    </source>
</evidence>
<dbReference type="Proteomes" id="UP000034577">
    <property type="component" value="Unassembled WGS sequence"/>
</dbReference>
<dbReference type="EMBL" id="JJPH01000137">
    <property type="protein sequence ID" value="KKG47678.1"/>
    <property type="molecule type" value="Genomic_DNA"/>
</dbReference>
<keyword evidence="1 11" id="KW-0963">Cytoplasm</keyword>
<keyword evidence="5 11" id="KW-0521">NADP</keyword>
<evidence type="ECO:0000313" key="31">
    <source>
        <dbReference type="Proteomes" id="UP000034577"/>
    </source>
</evidence>
<evidence type="ECO:0000313" key="19">
    <source>
        <dbReference type="EMBL" id="KKG47678.1"/>
    </source>
</evidence>
<dbReference type="Proteomes" id="UP000034195">
    <property type="component" value="Unassembled WGS sequence"/>
</dbReference>
<evidence type="ECO:0000313" key="26">
    <source>
        <dbReference type="Proteomes" id="UP000034047"/>
    </source>
</evidence>
<dbReference type="InterPro" id="IPR032837">
    <property type="entry name" value="G1PDH"/>
</dbReference>
<dbReference type="CDD" id="cd08173">
    <property type="entry name" value="Gro1PDH"/>
    <property type="match status" value="1"/>
</dbReference>
<evidence type="ECO:0000313" key="29">
    <source>
        <dbReference type="Proteomes" id="UP000034243"/>
    </source>
</evidence>
<comment type="caution">
    <text evidence="17">The sequence shown here is derived from an EMBL/GenBank/DDBJ whole genome shotgun (WGS) entry which is preliminary data.</text>
</comment>
<dbReference type="EMBL" id="JJPB01000134">
    <property type="protein sequence ID" value="KKG28210.1"/>
    <property type="molecule type" value="Genomic_DNA"/>
</dbReference>
<evidence type="ECO:0000256" key="7">
    <source>
        <dbReference type="ARBA" id="ARBA00023027"/>
    </source>
</evidence>
<dbReference type="PIRSF" id="PIRSF000112">
    <property type="entry name" value="Glycerol_dehydrogenase"/>
    <property type="match status" value="1"/>
</dbReference>
<evidence type="ECO:0000313" key="24">
    <source>
        <dbReference type="EMBL" id="KKH55381.1"/>
    </source>
</evidence>
<dbReference type="EMBL" id="JJPD01000155">
    <property type="protein sequence ID" value="KKG38386.1"/>
    <property type="molecule type" value="Genomic_DNA"/>
</dbReference>
<protein>
    <recommendedName>
        <fullName evidence="11">Glycerol-1-phosphate dehydrogenase [NAD(P)+]</fullName>
        <shortName evidence="11">G1P dehydrogenase</shortName>
        <shortName evidence="11">G1PDH</shortName>
        <ecNumber evidence="11">1.1.1.261</ecNumber>
    </recommendedName>
    <alternativeName>
        <fullName evidence="11">Enantiomeric glycerophosphate synthase</fullName>
    </alternativeName>
    <alternativeName>
        <fullName evidence="11">sn-glycerol-1-phosphate dehydrogenase</fullName>
    </alternativeName>
</protein>
<comment type="function">
    <text evidence="11">Catalyzes the NAD(P)H-dependent reduction of dihydroxyacetonephosphate (DHAP or glycerone phosphate) to glycerol 1-phosphate (G1P). The G1P thus generated is used as the glycerophosphate backbone of phospholipids in the cellular membranes of Archaea.</text>
</comment>
<comment type="subcellular location">
    <subcellularLocation>
        <location evidence="11">Cytoplasm</location>
    </subcellularLocation>
</comment>
<dbReference type="Proteomes" id="UP000034259">
    <property type="component" value="Unassembled WGS sequence"/>
</dbReference>
<dbReference type="InterPro" id="IPR016205">
    <property type="entry name" value="Glycerol_DH"/>
</dbReference>
<dbReference type="GO" id="GO:0005737">
    <property type="term" value="C:cytoplasm"/>
    <property type="evidence" value="ECO:0007669"/>
    <property type="project" value="UniProtKB-SubCell"/>
</dbReference>
<dbReference type="Proteomes" id="UP000034047">
    <property type="component" value="Unassembled WGS sequence"/>
</dbReference>
<feature type="binding site" evidence="11">
    <location>
        <position position="177"/>
    </location>
    <ligand>
        <name>substrate</name>
    </ligand>
</feature>
<feature type="binding site" evidence="12">
    <location>
        <position position="177"/>
    </location>
    <ligand>
        <name>glycerol</name>
        <dbReference type="ChEBI" id="CHEBI:17754"/>
    </ligand>
</feature>
<evidence type="ECO:0000313" key="30">
    <source>
        <dbReference type="Proteomes" id="UP000034259"/>
    </source>
</evidence>
<dbReference type="PANTHER" id="PTHR43616">
    <property type="entry name" value="GLYCEROL DEHYDROGENASE"/>
    <property type="match status" value="1"/>
</dbReference>
<comment type="cofactor">
    <cofactor evidence="11 12">
        <name>Zn(2+)</name>
        <dbReference type="ChEBI" id="CHEBI:29105"/>
    </cofactor>
    <text evidence="11 12">Binds 1 zinc ion per subunit.</text>
</comment>